<name>A0A6J7EIJ1_9ZZZZ</name>
<organism evidence="2">
    <name type="scientific">freshwater metagenome</name>
    <dbReference type="NCBI Taxonomy" id="449393"/>
    <lineage>
        <taxon>unclassified sequences</taxon>
        <taxon>metagenomes</taxon>
        <taxon>ecological metagenomes</taxon>
    </lineage>
</organism>
<dbReference type="Gene3D" id="3.40.50.300">
    <property type="entry name" value="P-loop containing nucleotide triphosphate hydrolases"/>
    <property type="match status" value="1"/>
</dbReference>
<dbReference type="InterPro" id="IPR027417">
    <property type="entry name" value="P-loop_NTPase"/>
</dbReference>
<dbReference type="InterPro" id="IPR011704">
    <property type="entry name" value="ATPase_dyneun-rel_AAA"/>
</dbReference>
<dbReference type="SUPFAM" id="SSF52540">
    <property type="entry name" value="P-loop containing nucleoside triphosphate hydrolases"/>
    <property type="match status" value="1"/>
</dbReference>
<proteinExistence type="predicted"/>
<evidence type="ECO:0000259" key="1">
    <source>
        <dbReference type="SMART" id="SM00382"/>
    </source>
</evidence>
<dbReference type="AlphaFoldDB" id="A0A6J7EIJ1"/>
<dbReference type="Pfam" id="PF07728">
    <property type="entry name" value="AAA_5"/>
    <property type="match status" value="1"/>
</dbReference>
<dbReference type="GO" id="GO:0005524">
    <property type="term" value="F:ATP binding"/>
    <property type="evidence" value="ECO:0007669"/>
    <property type="project" value="InterPro"/>
</dbReference>
<dbReference type="PANTHER" id="PTHR42759">
    <property type="entry name" value="MOXR FAMILY PROTEIN"/>
    <property type="match status" value="1"/>
</dbReference>
<dbReference type="InterPro" id="IPR003593">
    <property type="entry name" value="AAA+_ATPase"/>
</dbReference>
<dbReference type="PANTHER" id="PTHR42759:SF1">
    <property type="entry name" value="MAGNESIUM-CHELATASE SUBUNIT CHLD"/>
    <property type="match status" value="1"/>
</dbReference>
<dbReference type="FunFam" id="3.40.50.300:FF:001005">
    <property type="entry name" value="MoxR family ATPase"/>
    <property type="match status" value="1"/>
</dbReference>
<dbReference type="CDD" id="cd00009">
    <property type="entry name" value="AAA"/>
    <property type="match status" value="1"/>
</dbReference>
<protein>
    <submittedName>
        <fullName evidence="2">Unannotated protein</fullName>
    </submittedName>
</protein>
<dbReference type="InterPro" id="IPR050764">
    <property type="entry name" value="CbbQ/NirQ/NorQ/GpvN"/>
</dbReference>
<reference evidence="2" key="1">
    <citation type="submission" date="2020-05" db="EMBL/GenBank/DDBJ databases">
        <authorList>
            <person name="Chiriac C."/>
            <person name="Salcher M."/>
            <person name="Ghai R."/>
            <person name="Kavagutti S V."/>
        </authorList>
    </citation>
    <scope>NUCLEOTIDE SEQUENCE</scope>
</reference>
<dbReference type="SMART" id="SM00382">
    <property type="entry name" value="AAA"/>
    <property type="match status" value="1"/>
</dbReference>
<gene>
    <name evidence="2" type="ORF">UFOPK3402_01308</name>
</gene>
<sequence length="293" mass="32261">MPLFTSIDDARSRLAATGYLVDDELATVVFLGDALGKPILLEGPAGTGKTELAKAVAQATGATLVRLQCYEGLDEARALYEWNYRKQLLRIQAAQSTAEAGADTWADLHDDIFSEEFLLSRPLLTAIRQAGPTVLLVDETDKADVEVEGLLLEVLSEFQVTVPELGTIEATQRPFVVLTSNATRELSEALKRRCLYAHVDYPDAARERAIVMSRVPELADVLATELVRVVRAMRAIDLRKAPSVAETIDWARAMQALGVEELTDAVVEQTLGVVLKHQTDRQRVREQLRLGPQ</sequence>
<dbReference type="EMBL" id="CAFBLS010000166">
    <property type="protein sequence ID" value="CAB4880974.1"/>
    <property type="molecule type" value="Genomic_DNA"/>
</dbReference>
<accession>A0A6J7EIJ1</accession>
<dbReference type="GO" id="GO:0016887">
    <property type="term" value="F:ATP hydrolysis activity"/>
    <property type="evidence" value="ECO:0007669"/>
    <property type="project" value="InterPro"/>
</dbReference>
<evidence type="ECO:0000313" key="2">
    <source>
        <dbReference type="EMBL" id="CAB4880974.1"/>
    </source>
</evidence>
<feature type="domain" description="AAA+ ATPase" evidence="1">
    <location>
        <begin position="35"/>
        <end position="205"/>
    </location>
</feature>